<dbReference type="Proteomes" id="UP000077755">
    <property type="component" value="Chromosome 5"/>
</dbReference>
<gene>
    <name evidence="20" type="ORF">DCAR_0520560</name>
</gene>
<dbReference type="GO" id="GO:0015276">
    <property type="term" value="F:ligand-gated monoatomic ion channel activity"/>
    <property type="evidence" value="ECO:0007669"/>
    <property type="project" value="InterPro"/>
</dbReference>
<dbReference type="Gene3D" id="1.10.287.70">
    <property type="match status" value="1"/>
</dbReference>
<evidence type="ECO:0000256" key="8">
    <source>
        <dbReference type="ARBA" id="ARBA00023065"/>
    </source>
</evidence>
<keyword evidence="12 15" id="KW-1071">Ligand-gated ion channel</keyword>
<dbReference type="SUPFAM" id="SSF53850">
    <property type="entry name" value="Periplasmic binding protein-like II"/>
    <property type="match status" value="1"/>
</dbReference>
<proteinExistence type="inferred from homology"/>
<feature type="chain" id="PRO_5042199620" description="Glutamate receptor" evidence="18">
    <location>
        <begin position="24"/>
        <end position="906"/>
    </location>
</feature>
<dbReference type="Gene3D" id="3.40.50.2300">
    <property type="match status" value="2"/>
</dbReference>
<evidence type="ECO:0000259" key="19">
    <source>
        <dbReference type="SMART" id="SM00079"/>
    </source>
</evidence>
<dbReference type="AlphaFoldDB" id="A0AAF0X6D1"/>
<feature type="transmembrane region" description="Helical" evidence="17">
    <location>
        <begin position="817"/>
        <end position="837"/>
    </location>
</feature>
<keyword evidence="21" id="KW-1185">Reference proteome</keyword>
<dbReference type="InterPro" id="IPR001320">
    <property type="entry name" value="Iontro_rcpt_C"/>
</dbReference>
<evidence type="ECO:0000256" key="13">
    <source>
        <dbReference type="ARBA" id="ARBA00023303"/>
    </source>
</evidence>
<feature type="domain" description="Ionotropic glutamate receptor C-terminal" evidence="19">
    <location>
        <begin position="462"/>
        <end position="796"/>
    </location>
</feature>
<keyword evidence="7 17" id="KW-1133">Transmembrane helix</keyword>
<comment type="similarity">
    <text evidence="2 15">Belongs to the glutamate-gated ion channel (TC 1.A.10.1) family.</text>
</comment>
<comment type="subunit">
    <text evidence="3">May form heteromers.</text>
</comment>
<dbReference type="SUPFAM" id="SSF53822">
    <property type="entry name" value="Periplasmic binding protein-like I"/>
    <property type="match status" value="1"/>
</dbReference>
<evidence type="ECO:0000256" key="1">
    <source>
        <dbReference type="ARBA" id="ARBA00004141"/>
    </source>
</evidence>
<evidence type="ECO:0000313" key="21">
    <source>
        <dbReference type="Proteomes" id="UP000077755"/>
    </source>
</evidence>
<dbReference type="InterPro" id="IPR017103">
    <property type="entry name" value="Iontropic_Glu_rcpt_pln"/>
</dbReference>
<name>A0AAF0X6D1_DAUCS</name>
<sequence length="906" mass="100372">MGFSKLHLYILLINSTILLLITAETETSTHSEPKNHIAVSVGVVLDFNSSTGFAANSCISTALSDFYSLNKHYTTRLVLHPKNSNGVLSAASAALELVNDDQVYAIIGPQYSKEATFVAEIGGKSQVPIISFSVTSSSLWPSQNPYFIRTTLPDSSQLECITSLVQKLGYDAVVVLYQDNTDTESSTGFIPSLTDAFQKASIQLSYVIAISSSANESHIRQELSNLRRMQTRVYLVHMTSSDLASRLFSIANEEGIMNNGTAWIITDALSNTLRSLDATTIEAMEGVIGVKPYVPKSKNLEIFKIKRKENNINMLCLRAYDTVWALATSVEKLKLPQVRTSLDKSNASSAAITDLRVSETGPGLVQKIWETRFLGLSGEFKLKDGQLETPVQEIINVVGNGDRVVGYWTSRSGFSRKIATTTYDGHGAVYSGPVENVLKPIIWPGDSTKKPNGWEVPVMGQKLKVGVPRKKGFKEFVNVTEVLGDTKKYNVTGFCIDVFEAALDSLSFKIEPQYIPVDESIETYKDLVNKLSGTKYDALVGDLTIRADREITADFSLPYLESGVVMVVRVEPDRLKNMWIFLKPLSWDLWLTIVLAAVFIGFVLRMLERHVNPQRQLGMLFLFPLAALAFPERNMVGNKWAKFVLVVWLFMAYILMQSYTANLSSILTVSQLRPSADSPACAGYQRYSFVGDMLKKMNIKTRNYTSMEEYDDALSHGCKNGGVDVIFDEIPYVKLFLHKYGSKYQTISSKMDGTATGGFGFAFPTGSPLSKPISKAILDIMEEGKIQQIEKRYFGVGYTFQYHAEDIPRDGPSLTSYSFAGLFTITAFLTVVALVCSECSSAISRFRNLHAVNISRVQSVEMTDYVSSDEDEPQDSKEKAEILGQEESNDGQVVQTTNIHIDHGGE</sequence>
<dbReference type="PANTHER" id="PTHR34836">
    <property type="entry name" value="OS06G0188250 PROTEIN"/>
    <property type="match status" value="1"/>
</dbReference>
<organism evidence="20 21">
    <name type="scientific">Daucus carota subsp. sativus</name>
    <name type="common">Carrot</name>
    <dbReference type="NCBI Taxonomy" id="79200"/>
    <lineage>
        <taxon>Eukaryota</taxon>
        <taxon>Viridiplantae</taxon>
        <taxon>Streptophyta</taxon>
        <taxon>Embryophyta</taxon>
        <taxon>Tracheophyta</taxon>
        <taxon>Spermatophyta</taxon>
        <taxon>Magnoliopsida</taxon>
        <taxon>eudicotyledons</taxon>
        <taxon>Gunneridae</taxon>
        <taxon>Pentapetalae</taxon>
        <taxon>asterids</taxon>
        <taxon>campanulids</taxon>
        <taxon>Apiales</taxon>
        <taxon>Apiaceae</taxon>
        <taxon>Apioideae</taxon>
        <taxon>Scandiceae</taxon>
        <taxon>Daucinae</taxon>
        <taxon>Daucus</taxon>
        <taxon>Daucus sect. Daucus</taxon>
    </lineage>
</organism>
<dbReference type="Pfam" id="PF00060">
    <property type="entry name" value="Lig_chan"/>
    <property type="match status" value="1"/>
</dbReference>
<evidence type="ECO:0000256" key="18">
    <source>
        <dbReference type="SAM" id="SignalP"/>
    </source>
</evidence>
<keyword evidence="13 15" id="KW-0407">Ion channel</keyword>
<evidence type="ECO:0000313" key="20">
    <source>
        <dbReference type="EMBL" id="WOH01179.1"/>
    </source>
</evidence>
<keyword evidence="6 18" id="KW-0732">Signal</keyword>
<evidence type="ECO:0000256" key="14">
    <source>
        <dbReference type="ARBA" id="ARBA00049638"/>
    </source>
</evidence>
<evidence type="ECO:0000256" key="5">
    <source>
        <dbReference type="ARBA" id="ARBA00022692"/>
    </source>
</evidence>
<dbReference type="InterPro" id="IPR028082">
    <property type="entry name" value="Peripla_BP_I"/>
</dbReference>
<dbReference type="InterPro" id="IPR044440">
    <property type="entry name" value="GABAb_receptor_plant_PBP1"/>
</dbReference>
<evidence type="ECO:0000256" key="16">
    <source>
        <dbReference type="SAM" id="MobiDB-lite"/>
    </source>
</evidence>
<dbReference type="InterPro" id="IPR001828">
    <property type="entry name" value="ANF_lig-bd_rcpt"/>
</dbReference>
<dbReference type="Pfam" id="PF01094">
    <property type="entry name" value="ANF_receptor"/>
    <property type="match status" value="1"/>
</dbReference>
<dbReference type="Pfam" id="PF00497">
    <property type="entry name" value="SBP_bac_3"/>
    <property type="match status" value="1"/>
</dbReference>
<evidence type="ECO:0000256" key="4">
    <source>
        <dbReference type="ARBA" id="ARBA00022448"/>
    </source>
</evidence>
<feature type="transmembrane region" description="Helical" evidence="17">
    <location>
        <begin position="643"/>
        <end position="661"/>
    </location>
</feature>
<feature type="transmembrane region" description="Helical" evidence="17">
    <location>
        <begin position="585"/>
        <end position="607"/>
    </location>
</feature>
<evidence type="ECO:0000256" key="12">
    <source>
        <dbReference type="ARBA" id="ARBA00023286"/>
    </source>
</evidence>
<dbReference type="GO" id="GO:0016020">
    <property type="term" value="C:membrane"/>
    <property type="evidence" value="ECO:0007669"/>
    <property type="project" value="UniProtKB-SubCell"/>
</dbReference>
<dbReference type="PIRSF" id="PIRSF037090">
    <property type="entry name" value="Iontro_Glu-like_rcpt_pln"/>
    <property type="match status" value="1"/>
</dbReference>
<keyword evidence="8 15" id="KW-0406">Ion transport</keyword>
<feature type="region of interest" description="Disordered" evidence="16">
    <location>
        <begin position="864"/>
        <end position="906"/>
    </location>
</feature>
<keyword evidence="9 15" id="KW-0472">Membrane</keyword>
<dbReference type="FunFam" id="3.40.190.10:FF:000054">
    <property type="entry name" value="Glutamate receptor"/>
    <property type="match status" value="1"/>
</dbReference>
<comment type="function">
    <text evidence="14">Glutamate-gated receptor that probably acts as a non-selective cation channel. May be involved in light-signal transduction and calcium homeostasis via the regulation of calcium influx into cells.</text>
</comment>
<evidence type="ECO:0000256" key="10">
    <source>
        <dbReference type="ARBA" id="ARBA00023170"/>
    </source>
</evidence>
<dbReference type="CDD" id="cd19990">
    <property type="entry name" value="PBP1_GABAb_receptor_plant"/>
    <property type="match status" value="1"/>
</dbReference>
<comment type="function">
    <text evidence="15">Glutamate-gated receptor that probably acts as non-selective cation channel.</text>
</comment>
<feature type="signal peptide" evidence="18">
    <location>
        <begin position="1"/>
        <end position="23"/>
    </location>
</feature>
<keyword evidence="5 17" id="KW-0812">Transmembrane</keyword>
<accession>A0AAF0X6D1</accession>
<evidence type="ECO:0000256" key="17">
    <source>
        <dbReference type="SAM" id="Phobius"/>
    </source>
</evidence>
<evidence type="ECO:0000256" key="7">
    <source>
        <dbReference type="ARBA" id="ARBA00022989"/>
    </source>
</evidence>
<reference evidence="20" key="1">
    <citation type="journal article" date="2016" name="Nat. Genet.">
        <title>A high-quality carrot genome assembly provides new insights into carotenoid accumulation and asterid genome evolution.</title>
        <authorList>
            <person name="Iorizzo M."/>
            <person name="Ellison S."/>
            <person name="Senalik D."/>
            <person name="Zeng P."/>
            <person name="Satapoomin P."/>
            <person name="Huang J."/>
            <person name="Bowman M."/>
            <person name="Iovene M."/>
            <person name="Sanseverino W."/>
            <person name="Cavagnaro P."/>
            <person name="Yildiz M."/>
            <person name="Macko-Podgorni A."/>
            <person name="Moranska E."/>
            <person name="Grzebelus E."/>
            <person name="Grzebelus D."/>
            <person name="Ashrafi H."/>
            <person name="Zheng Z."/>
            <person name="Cheng S."/>
            <person name="Spooner D."/>
            <person name="Van Deynze A."/>
            <person name="Simon P."/>
        </authorList>
    </citation>
    <scope>NUCLEOTIDE SEQUENCE</scope>
    <source>
        <tissue evidence="20">Leaf</tissue>
    </source>
</reference>
<reference evidence="20" key="2">
    <citation type="submission" date="2022-03" db="EMBL/GenBank/DDBJ databases">
        <title>Draft title - Genomic analysis of global carrot germplasm unveils the trajectory of domestication and the origin of high carotenoid orange carrot.</title>
        <authorList>
            <person name="Iorizzo M."/>
            <person name="Ellison S."/>
            <person name="Senalik D."/>
            <person name="Macko-Podgorni A."/>
            <person name="Grzebelus D."/>
            <person name="Bostan H."/>
            <person name="Rolling W."/>
            <person name="Curaba J."/>
            <person name="Simon P."/>
        </authorList>
    </citation>
    <scope>NUCLEOTIDE SEQUENCE</scope>
    <source>
        <tissue evidence="20">Leaf</tissue>
    </source>
</reference>
<keyword evidence="4 15" id="KW-0813">Transport</keyword>
<evidence type="ECO:0000256" key="15">
    <source>
        <dbReference type="PIRNR" id="PIRNR037090"/>
    </source>
</evidence>
<protein>
    <recommendedName>
        <fullName evidence="15">Glutamate receptor</fullName>
    </recommendedName>
</protein>
<dbReference type="InterPro" id="IPR001638">
    <property type="entry name" value="Solute-binding_3/MltF_N"/>
</dbReference>
<evidence type="ECO:0000256" key="2">
    <source>
        <dbReference type="ARBA" id="ARBA00008685"/>
    </source>
</evidence>
<dbReference type="Gene3D" id="3.40.190.10">
    <property type="entry name" value="Periplasmic binding protein-like II"/>
    <property type="match status" value="2"/>
</dbReference>
<evidence type="ECO:0000256" key="3">
    <source>
        <dbReference type="ARBA" id="ARBA00011095"/>
    </source>
</evidence>
<dbReference type="InterPro" id="IPR015683">
    <property type="entry name" value="Ionotropic_Glu_rcpt"/>
</dbReference>
<evidence type="ECO:0000256" key="9">
    <source>
        <dbReference type="ARBA" id="ARBA00023136"/>
    </source>
</evidence>
<keyword evidence="11" id="KW-0325">Glycoprotein</keyword>
<evidence type="ECO:0000256" key="11">
    <source>
        <dbReference type="ARBA" id="ARBA00023180"/>
    </source>
</evidence>
<feature type="compositionally biased region" description="Polar residues" evidence="16">
    <location>
        <begin position="890"/>
        <end position="899"/>
    </location>
</feature>
<dbReference type="SMART" id="SM00079">
    <property type="entry name" value="PBPe"/>
    <property type="match status" value="1"/>
</dbReference>
<comment type="subcellular location">
    <subcellularLocation>
        <location evidence="1">Membrane</location>
        <topology evidence="1">Multi-pass membrane protein</topology>
    </subcellularLocation>
</comment>
<evidence type="ECO:0000256" key="6">
    <source>
        <dbReference type="ARBA" id="ARBA00022729"/>
    </source>
</evidence>
<dbReference type="EMBL" id="CP093347">
    <property type="protein sequence ID" value="WOH01179.1"/>
    <property type="molecule type" value="Genomic_DNA"/>
</dbReference>
<keyword evidence="10 15" id="KW-0675">Receptor</keyword>
<dbReference type="PANTHER" id="PTHR34836:SF1">
    <property type="entry name" value="OS09G0428600 PROTEIN"/>
    <property type="match status" value="1"/>
</dbReference>
<dbReference type="CDD" id="cd13686">
    <property type="entry name" value="GluR_Plant"/>
    <property type="match status" value="1"/>
</dbReference>